<organism evidence="7 8">
    <name type="scientific">Lactobacillus amylovorus</name>
    <dbReference type="NCBI Taxonomy" id="1604"/>
    <lineage>
        <taxon>Bacteria</taxon>
        <taxon>Bacillati</taxon>
        <taxon>Bacillota</taxon>
        <taxon>Bacilli</taxon>
        <taxon>Lactobacillales</taxon>
        <taxon>Lactobacillaceae</taxon>
        <taxon>Lactobacillus</taxon>
    </lineage>
</organism>
<dbReference type="InterPro" id="IPR051784">
    <property type="entry name" value="Nod_factor_ABC_transporter"/>
</dbReference>
<evidence type="ECO:0000313" key="7">
    <source>
        <dbReference type="EMBL" id="MDB6257743.1"/>
    </source>
</evidence>
<feature type="transmembrane region" description="Helical" evidence="5">
    <location>
        <begin position="136"/>
        <end position="158"/>
    </location>
</feature>
<reference evidence="7" key="1">
    <citation type="journal article" date="2022" name="Microorganisms">
        <title>Antibiotic Susceptibility, Resistance Gene Determinants and Corresponding Genomic Regions in Lactobacillus amylovorus Isolates Derived from Wild Boars and Domestic Pigs.</title>
        <authorList>
            <person name="Moravkova M."/>
            <person name="Kostovova I."/>
            <person name="Kavanova K."/>
            <person name="Pechar R."/>
            <person name="Stanek S."/>
            <person name="Brychta A."/>
            <person name="Zeman M."/>
            <person name="Kubasova T."/>
        </authorList>
    </citation>
    <scope>NUCLEOTIDE SEQUENCE</scope>
    <source>
        <strain evidence="7">M490A</strain>
    </source>
</reference>
<name>A0A9X3W459_LACAM</name>
<evidence type="ECO:0000256" key="4">
    <source>
        <dbReference type="ARBA" id="ARBA00023136"/>
    </source>
</evidence>
<evidence type="ECO:0000259" key="6">
    <source>
        <dbReference type="Pfam" id="PF12698"/>
    </source>
</evidence>
<comment type="subcellular location">
    <subcellularLocation>
        <location evidence="1">Membrane</location>
        <topology evidence="1">Multi-pass membrane protein</topology>
    </subcellularLocation>
</comment>
<protein>
    <submittedName>
        <fullName evidence="7">ABC transporter permease</fullName>
    </submittedName>
</protein>
<feature type="transmembrane region" description="Helical" evidence="5">
    <location>
        <begin position="165"/>
        <end position="182"/>
    </location>
</feature>
<evidence type="ECO:0000256" key="2">
    <source>
        <dbReference type="ARBA" id="ARBA00022692"/>
    </source>
</evidence>
<feature type="transmembrane region" description="Helical" evidence="5">
    <location>
        <begin position="20"/>
        <end position="40"/>
    </location>
</feature>
<feature type="transmembrane region" description="Helical" evidence="5">
    <location>
        <begin position="46"/>
        <end position="65"/>
    </location>
</feature>
<dbReference type="EMBL" id="JAOTGY010000004">
    <property type="protein sequence ID" value="MDB6257743.1"/>
    <property type="molecule type" value="Genomic_DNA"/>
</dbReference>
<keyword evidence="4 5" id="KW-0472">Membrane</keyword>
<dbReference type="PANTHER" id="PTHR43229:SF6">
    <property type="entry name" value="ABC-TYPE MULTIDRUG TRANSPORT SYSTEM, PERMEASE COMPONENT"/>
    <property type="match status" value="1"/>
</dbReference>
<sequence length="254" mass="29085">MKSFKAECWYQIYLYKRYLFNYLSDLFLLILMFMGIFWSGTLVGNGIIGSSLNATVIGYVLWTLIQNTISQMGMTVANEARNGILEQQYLMPISTKQLFFNKSIVNIITSTVQVTLVLLLIMFFTGHWLNLSLLTLLPFSLTLIATIGLGYVVVSLVLRFKRIGSTLIIFQYIYLAVLLINFEYYSSTIKILSCLLPICPMVSWIRLIVNQHSYNLPFYLVGSLFNAAFWLIIGLLVFNLTNKHIKQKGTLSLY</sequence>
<dbReference type="Pfam" id="PF12698">
    <property type="entry name" value="ABC2_membrane_3"/>
    <property type="match status" value="1"/>
</dbReference>
<gene>
    <name evidence="7" type="ORF">ODU72_03485</name>
</gene>
<dbReference type="RefSeq" id="WP_271863913.1">
    <property type="nucleotide sequence ID" value="NZ_JAOTGR010000001.1"/>
</dbReference>
<feature type="domain" description="ABC-2 type transporter transmembrane" evidence="6">
    <location>
        <begin position="53"/>
        <end position="237"/>
    </location>
</feature>
<dbReference type="AlphaFoldDB" id="A0A9X3W459"/>
<evidence type="ECO:0000256" key="5">
    <source>
        <dbReference type="SAM" id="Phobius"/>
    </source>
</evidence>
<dbReference type="GO" id="GO:0016020">
    <property type="term" value="C:membrane"/>
    <property type="evidence" value="ECO:0007669"/>
    <property type="project" value="UniProtKB-SubCell"/>
</dbReference>
<dbReference type="GO" id="GO:0140359">
    <property type="term" value="F:ABC-type transporter activity"/>
    <property type="evidence" value="ECO:0007669"/>
    <property type="project" value="InterPro"/>
</dbReference>
<evidence type="ECO:0000256" key="1">
    <source>
        <dbReference type="ARBA" id="ARBA00004141"/>
    </source>
</evidence>
<accession>A0A9X3W459</accession>
<dbReference type="InterPro" id="IPR013525">
    <property type="entry name" value="ABC2_TM"/>
</dbReference>
<keyword evidence="3 5" id="KW-1133">Transmembrane helix</keyword>
<dbReference type="Proteomes" id="UP001141981">
    <property type="component" value="Unassembled WGS sequence"/>
</dbReference>
<feature type="transmembrane region" description="Helical" evidence="5">
    <location>
        <begin position="216"/>
        <end position="238"/>
    </location>
</feature>
<reference evidence="7" key="2">
    <citation type="submission" date="2022-10" db="EMBL/GenBank/DDBJ databases">
        <authorList>
            <person name="Kostovova I."/>
            <person name="Moravkova M."/>
            <person name="Pechar R."/>
        </authorList>
    </citation>
    <scope>NUCLEOTIDE SEQUENCE</scope>
    <source>
        <strain evidence="7">M490A</strain>
    </source>
</reference>
<evidence type="ECO:0000313" key="8">
    <source>
        <dbReference type="Proteomes" id="UP001141981"/>
    </source>
</evidence>
<comment type="caution">
    <text evidence="7">The sequence shown here is derived from an EMBL/GenBank/DDBJ whole genome shotgun (WGS) entry which is preliminary data.</text>
</comment>
<keyword evidence="2 5" id="KW-0812">Transmembrane</keyword>
<feature type="transmembrane region" description="Helical" evidence="5">
    <location>
        <begin position="104"/>
        <end position="124"/>
    </location>
</feature>
<evidence type="ECO:0000256" key="3">
    <source>
        <dbReference type="ARBA" id="ARBA00022989"/>
    </source>
</evidence>
<proteinExistence type="predicted"/>
<dbReference type="PANTHER" id="PTHR43229">
    <property type="entry name" value="NODULATION PROTEIN J"/>
    <property type="match status" value="1"/>
</dbReference>